<dbReference type="InterPro" id="IPR036909">
    <property type="entry name" value="Cyt_c-like_dom_sf"/>
</dbReference>
<keyword evidence="2 5" id="KW-0479">Metal-binding</keyword>
<evidence type="ECO:0000256" key="7">
    <source>
        <dbReference type="SAM" id="SignalP"/>
    </source>
</evidence>
<proteinExistence type="predicted"/>
<evidence type="ECO:0000256" key="2">
    <source>
        <dbReference type="ARBA" id="ARBA00022723"/>
    </source>
</evidence>
<keyword evidence="10" id="KW-1185">Reference proteome</keyword>
<sequence length="234" mass="25618">MNAKRFRQFCVAVSALAAAFTVAADDRDSFAQRMRPCVACHGEQGRATPDGFFPRIAGKPAGYLFEQLLNFRDGRRQHAEMSYLLDRQSETYLLQMAQHFAAIELPYPAPVSVSREPAILALGEKLVRQGDATRKIPACSACHGERLTGIEPAVPGLLGLPHDYLVAQIGSWREHSRKGRAPDCMAEIARDLQPADVEAVAAWLAAQPVPVPSSPRHEPLLDPPTRCGSLEPRS</sequence>
<feature type="binding site" description="covalent" evidence="4">
    <location>
        <position position="139"/>
    </location>
    <ligand>
        <name>heme c</name>
        <dbReference type="ChEBI" id="CHEBI:61717"/>
        <label>2</label>
    </ligand>
</feature>
<dbReference type="OrthoDB" id="9773456at2"/>
<dbReference type="RefSeq" id="WP_133879685.1">
    <property type="nucleotide sequence ID" value="NZ_MWIN01000022.1"/>
</dbReference>
<comment type="PTM">
    <text evidence="4">Binds 2 heme c groups covalently per subunit.</text>
</comment>
<feature type="binding site" description="axial binding residue" evidence="5">
    <location>
        <position position="41"/>
    </location>
    <ligand>
        <name>heme c</name>
        <dbReference type="ChEBI" id="CHEBI:61717"/>
        <label>1</label>
    </ligand>
    <ligandPart>
        <name>Fe</name>
        <dbReference type="ChEBI" id="CHEBI:18248"/>
    </ligandPart>
</feature>
<dbReference type="GO" id="GO:0020037">
    <property type="term" value="F:heme binding"/>
    <property type="evidence" value="ECO:0007669"/>
    <property type="project" value="InterPro"/>
</dbReference>
<evidence type="ECO:0000313" key="10">
    <source>
        <dbReference type="Proteomes" id="UP000295341"/>
    </source>
</evidence>
<keyword evidence="3 5" id="KW-0408">Iron</keyword>
<evidence type="ECO:0000256" key="1">
    <source>
        <dbReference type="ARBA" id="ARBA00022617"/>
    </source>
</evidence>
<reference evidence="9 10" key="1">
    <citation type="submission" date="2019-03" db="EMBL/GenBank/DDBJ databases">
        <title>Genomic Encyclopedia of Type Strains, Phase IV (KMG-IV): sequencing the most valuable type-strain genomes for metagenomic binning, comparative biology and taxonomic classification.</title>
        <authorList>
            <person name="Goeker M."/>
        </authorList>
    </citation>
    <scope>NUCLEOTIDE SEQUENCE [LARGE SCALE GENOMIC DNA]</scope>
    <source>
        <strain evidence="9 10">DSM 26377</strain>
    </source>
</reference>
<feature type="signal peptide" evidence="7">
    <location>
        <begin position="1"/>
        <end position="23"/>
    </location>
</feature>
<feature type="binding site" description="covalent" evidence="4">
    <location>
        <position position="142"/>
    </location>
    <ligand>
        <name>heme c</name>
        <dbReference type="ChEBI" id="CHEBI:61717"/>
        <label>2</label>
    </ligand>
</feature>
<feature type="binding site" description="axial binding residue" evidence="5">
    <location>
        <position position="81"/>
    </location>
    <ligand>
        <name>heme c</name>
        <dbReference type="ChEBI" id="CHEBI:61717"/>
        <label>1</label>
    </ligand>
    <ligandPart>
        <name>Fe</name>
        <dbReference type="ChEBI" id="CHEBI:18248"/>
    </ligandPart>
</feature>
<keyword evidence="7" id="KW-0732">Signal</keyword>
<evidence type="ECO:0000313" key="9">
    <source>
        <dbReference type="EMBL" id="TDU31065.1"/>
    </source>
</evidence>
<evidence type="ECO:0000259" key="8">
    <source>
        <dbReference type="PROSITE" id="PS51007"/>
    </source>
</evidence>
<dbReference type="GO" id="GO:0042597">
    <property type="term" value="C:periplasmic space"/>
    <property type="evidence" value="ECO:0007669"/>
    <property type="project" value="InterPro"/>
</dbReference>
<dbReference type="SUPFAM" id="SSF46626">
    <property type="entry name" value="Cytochrome c"/>
    <property type="match status" value="2"/>
</dbReference>
<dbReference type="PROSITE" id="PS51007">
    <property type="entry name" value="CYTC"/>
    <property type="match status" value="1"/>
</dbReference>
<feature type="domain" description="Cytochrome c" evidence="8">
    <location>
        <begin position="125"/>
        <end position="208"/>
    </location>
</feature>
<dbReference type="GO" id="GO:0009055">
    <property type="term" value="F:electron transfer activity"/>
    <property type="evidence" value="ECO:0007669"/>
    <property type="project" value="InterPro"/>
</dbReference>
<protein>
    <submittedName>
        <fullName evidence="9">Cytochrome c553</fullName>
    </submittedName>
</protein>
<name>A0A4R7PAI7_9GAMM</name>
<evidence type="ECO:0000256" key="4">
    <source>
        <dbReference type="PIRSR" id="PIRSR000005-1"/>
    </source>
</evidence>
<dbReference type="PIRSF" id="PIRSF000005">
    <property type="entry name" value="Cytochrome_c4"/>
    <property type="match status" value="1"/>
</dbReference>
<accession>A0A4R7PAI7</accession>
<dbReference type="Pfam" id="PF13442">
    <property type="entry name" value="Cytochrome_CBB3"/>
    <property type="match status" value="1"/>
</dbReference>
<feature type="chain" id="PRO_5030099572" evidence="7">
    <location>
        <begin position="24"/>
        <end position="234"/>
    </location>
</feature>
<dbReference type="InterPro" id="IPR050597">
    <property type="entry name" value="Cytochrome_c_Oxidase_Subunit"/>
</dbReference>
<dbReference type="Proteomes" id="UP000295341">
    <property type="component" value="Unassembled WGS sequence"/>
</dbReference>
<evidence type="ECO:0000256" key="3">
    <source>
        <dbReference type="ARBA" id="ARBA00023004"/>
    </source>
</evidence>
<dbReference type="AlphaFoldDB" id="A0A4R7PAI7"/>
<dbReference type="PANTHER" id="PTHR33751">
    <property type="entry name" value="CBB3-TYPE CYTOCHROME C OXIDASE SUBUNIT FIXP"/>
    <property type="match status" value="1"/>
</dbReference>
<feature type="binding site" description="axial binding residue" evidence="5">
    <location>
        <position position="185"/>
    </location>
    <ligand>
        <name>heme c</name>
        <dbReference type="ChEBI" id="CHEBI:61717"/>
        <label>2</label>
    </ligand>
    <ligandPart>
        <name>Fe</name>
        <dbReference type="ChEBI" id="CHEBI:18248"/>
    </ligandPart>
</feature>
<feature type="binding site" description="covalent" evidence="4">
    <location>
        <position position="37"/>
    </location>
    <ligand>
        <name>heme c</name>
        <dbReference type="ChEBI" id="CHEBI:61717"/>
        <label>1</label>
    </ligand>
</feature>
<evidence type="ECO:0000256" key="6">
    <source>
        <dbReference type="SAM" id="MobiDB-lite"/>
    </source>
</evidence>
<feature type="binding site" description="covalent" evidence="4">
    <location>
        <position position="40"/>
    </location>
    <ligand>
        <name>heme c</name>
        <dbReference type="ChEBI" id="CHEBI:61717"/>
        <label>1</label>
    </ligand>
</feature>
<gene>
    <name evidence="9" type="ORF">DFR24_0423</name>
</gene>
<dbReference type="PANTHER" id="PTHR33751:SF11">
    <property type="entry name" value="BLL4483 PROTEIN"/>
    <property type="match status" value="1"/>
</dbReference>
<dbReference type="InterPro" id="IPR024167">
    <property type="entry name" value="Cytochrome_c4-like"/>
</dbReference>
<organism evidence="9 10">
    <name type="scientific">Panacagrimonas perspica</name>
    <dbReference type="NCBI Taxonomy" id="381431"/>
    <lineage>
        <taxon>Bacteria</taxon>
        <taxon>Pseudomonadati</taxon>
        <taxon>Pseudomonadota</taxon>
        <taxon>Gammaproteobacteria</taxon>
        <taxon>Nevskiales</taxon>
        <taxon>Nevskiaceae</taxon>
        <taxon>Panacagrimonas</taxon>
    </lineage>
</organism>
<comment type="caution">
    <text evidence="9">The sequence shown here is derived from an EMBL/GenBank/DDBJ whole genome shotgun (WGS) entry which is preliminary data.</text>
</comment>
<evidence type="ECO:0000256" key="5">
    <source>
        <dbReference type="PIRSR" id="PIRSR000005-2"/>
    </source>
</evidence>
<dbReference type="EMBL" id="SOBT01000008">
    <property type="protein sequence ID" value="TDU31065.1"/>
    <property type="molecule type" value="Genomic_DNA"/>
</dbReference>
<feature type="binding site" description="axial binding residue" evidence="5">
    <location>
        <position position="143"/>
    </location>
    <ligand>
        <name>heme c</name>
        <dbReference type="ChEBI" id="CHEBI:61717"/>
        <label>2</label>
    </ligand>
    <ligandPart>
        <name>Fe</name>
        <dbReference type="ChEBI" id="CHEBI:18248"/>
    </ligandPart>
</feature>
<keyword evidence="1 4" id="KW-0349">Heme</keyword>
<feature type="region of interest" description="Disordered" evidence="6">
    <location>
        <begin position="209"/>
        <end position="234"/>
    </location>
</feature>
<dbReference type="InterPro" id="IPR009056">
    <property type="entry name" value="Cyt_c-like_dom"/>
</dbReference>
<dbReference type="GO" id="GO:0005506">
    <property type="term" value="F:iron ion binding"/>
    <property type="evidence" value="ECO:0007669"/>
    <property type="project" value="InterPro"/>
</dbReference>
<dbReference type="Gene3D" id="1.10.760.10">
    <property type="entry name" value="Cytochrome c-like domain"/>
    <property type="match status" value="2"/>
</dbReference>